<dbReference type="SMART" id="SM00297">
    <property type="entry name" value="BROMO"/>
    <property type="match status" value="1"/>
</dbReference>
<organism evidence="5 6">
    <name type="scientific">Trifolium medium</name>
    <dbReference type="NCBI Taxonomy" id="97028"/>
    <lineage>
        <taxon>Eukaryota</taxon>
        <taxon>Viridiplantae</taxon>
        <taxon>Streptophyta</taxon>
        <taxon>Embryophyta</taxon>
        <taxon>Tracheophyta</taxon>
        <taxon>Spermatophyta</taxon>
        <taxon>Magnoliopsida</taxon>
        <taxon>eudicotyledons</taxon>
        <taxon>Gunneridae</taxon>
        <taxon>Pentapetalae</taxon>
        <taxon>rosids</taxon>
        <taxon>fabids</taxon>
        <taxon>Fabales</taxon>
        <taxon>Fabaceae</taxon>
        <taxon>Papilionoideae</taxon>
        <taxon>50 kb inversion clade</taxon>
        <taxon>NPAAA clade</taxon>
        <taxon>Hologalegina</taxon>
        <taxon>IRL clade</taxon>
        <taxon>Trifolieae</taxon>
        <taxon>Trifolium</taxon>
    </lineage>
</organism>
<feature type="region of interest" description="Disordered" evidence="3">
    <location>
        <begin position="1"/>
        <end position="44"/>
    </location>
</feature>
<comment type="caution">
    <text evidence="5">The sequence shown here is derived from an EMBL/GenBank/DDBJ whole genome shotgun (WGS) entry which is preliminary data.</text>
</comment>
<dbReference type="InterPro" id="IPR001487">
    <property type="entry name" value="Bromodomain"/>
</dbReference>
<dbReference type="InterPro" id="IPR036427">
    <property type="entry name" value="Bromodomain-like_sf"/>
</dbReference>
<dbReference type="Gene3D" id="1.20.920.10">
    <property type="entry name" value="Bromodomain-like"/>
    <property type="match status" value="1"/>
</dbReference>
<dbReference type="EMBL" id="LXQA010012631">
    <property type="protein sequence ID" value="MCH87645.1"/>
    <property type="molecule type" value="Genomic_DNA"/>
</dbReference>
<evidence type="ECO:0000256" key="2">
    <source>
        <dbReference type="PROSITE-ProRule" id="PRU00035"/>
    </source>
</evidence>
<name>A0A392MKN3_9FABA</name>
<feature type="non-terminal residue" evidence="5">
    <location>
        <position position="177"/>
    </location>
</feature>
<sequence>LEKHVKEEEQFYQSTDALQNDCENKGREKTPTGSKKPLKRASEEMQKEITEHEWALPFLLPVDVVGLGLHDYYQVIKKPMDFKTIKRKIKATDDSSYKNIHEIYEDVRLIFMNAMKYNDVKSTIHAMAKTLLEIFENKWLELLPKVSNAESQLLKEESHKRLYKTLVPEATRGLSAE</sequence>
<keyword evidence="1 2" id="KW-0103">Bromodomain</keyword>
<gene>
    <name evidence="5" type="ORF">A2U01_0008522</name>
</gene>
<dbReference type="SUPFAM" id="SSF47370">
    <property type="entry name" value="Bromodomain"/>
    <property type="match status" value="1"/>
</dbReference>
<dbReference type="Pfam" id="PF00439">
    <property type="entry name" value="Bromodomain"/>
    <property type="match status" value="1"/>
</dbReference>
<evidence type="ECO:0000256" key="1">
    <source>
        <dbReference type="ARBA" id="ARBA00023117"/>
    </source>
</evidence>
<evidence type="ECO:0000313" key="5">
    <source>
        <dbReference type="EMBL" id="MCH87645.1"/>
    </source>
</evidence>
<dbReference type="PRINTS" id="PR00503">
    <property type="entry name" value="BROMODOMAIN"/>
</dbReference>
<protein>
    <submittedName>
        <fullName evidence="5">Transcription factor GTE1-like</fullName>
    </submittedName>
</protein>
<dbReference type="PANTHER" id="PTHR45926">
    <property type="entry name" value="OSJNBA0053K19.4 PROTEIN"/>
    <property type="match status" value="1"/>
</dbReference>
<dbReference type="AlphaFoldDB" id="A0A392MKN3"/>
<evidence type="ECO:0000259" key="4">
    <source>
        <dbReference type="PROSITE" id="PS50014"/>
    </source>
</evidence>
<dbReference type="PROSITE" id="PS50014">
    <property type="entry name" value="BROMODOMAIN_2"/>
    <property type="match status" value="1"/>
</dbReference>
<evidence type="ECO:0000256" key="3">
    <source>
        <dbReference type="SAM" id="MobiDB-lite"/>
    </source>
</evidence>
<reference evidence="5 6" key="1">
    <citation type="journal article" date="2018" name="Front. Plant Sci.">
        <title>Red Clover (Trifolium pratense) and Zigzag Clover (T. medium) - A Picture of Genomic Similarities and Differences.</title>
        <authorList>
            <person name="Dluhosova J."/>
            <person name="Istvanek J."/>
            <person name="Nedelnik J."/>
            <person name="Repkova J."/>
        </authorList>
    </citation>
    <scope>NUCLEOTIDE SEQUENCE [LARGE SCALE GENOMIC DNA]</scope>
    <source>
        <strain evidence="6">cv. 10/8</strain>
        <tissue evidence="5">Leaf</tissue>
    </source>
</reference>
<feature type="domain" description="Bromo" evidence="4">
    <location>
        <begin position="50"/>
        <end position="125"/>
    </location>
</feature>
<feature type="non-terminal residue" evidence="5">
    <location>
        <position position="1"/>
    </location>
</feature>
<dbReference type="Proteomes" id="UP000265520">
    <property type="component" value="Unassembled WGS sequence"/>
</dbReference>
<proteinExistence type="predicted"/>
<evidence type="ECO:0000313" key="6">
    <source>
        <dbReference type="Proteomes" id="UP000265520"/>
    </source>
</evidence>
<accession>A0A392MKN3</accession>
<keyword evidence="6" id="KW-1185">Reference proteome</keyword>